<comment type="caution">
    <text evidence="1">The sequence shown here is derived from an EMBL/GenBank/DDBJ whole genome shotgun (WGS) entry which is preliminary data.</text>
</comment>
<dbReference type="Proteomes" id="UP001055286">
    <property type="component" value="Unassembled WGS sequence"/>
</dbReference>
<evidence type="ECO:0000313" key="1">
    <source>
        <dbReference type="EMBL" id="GJD63253.1"/>
    </source>
</evidence>
<dbReference type="EMBL" id="BPQJ01000015">
    <property type="protein sequence ID" value="GJD63253.1"/>
    <property type="molecule type" value="Genomic_DNA"/>
</dbReference>
<proteinExistence type="predicted"/>
<reference evidence="1" key="2">
    <citation type="submission" date="2021-08" db="EMBL/GenBank/DDBJ databases">
        <authorList>
            <person name="Tani A."/>
            <person name="Ola A."/>
            <person name="Ogura Y."/>
            <person name="Katsura K."/>
            <person name="Hayashi T."/>
        </authorList>
    </citation>
    <scope>NUCLEOTIDE SEQUENCE</scope>
    <source>
        <strain evidence="1">JCM 32048</strain>
    </source>
</reference>
<sequence length="123" mass="13472">MPSHRRVSAGAHSGLPGTFERVRSKVRRYHASIKAWKAGRDLTGRQNRGWRDAHHPGGVPVQLRINIGDTVIVEVVDGELHVKSLASAINNARRIMRQLVPDGVSFADELIADCWAESSGDGD</sequence>
<keyword evidence="2" id="KW-1185">Reference proteome</keyword>
<evidence type="ECO:0000313" key="2">
    <source>
        <dbReference type="Proteomes" id="UP001055286"/>
    </source>
</evidence>
<name>A0AA37HCN2_9HYPH</name>
<gene>
    <name evidence="1" type="ORF">MPEAHAMD_3417</name>
</gene>
<accession>A0AA37HCN2</accession>
<protein>
    <submittedName>
        <fullName evidence="1">Uncharacterized protein</fullName>
    </submittedName>
</protein>
<reference evidence="1" key="1">
    <citation type="journal article" date="2016" name="Front. Microbiol.">
        <title>Genome Sequence of the Piezophilic, Mesophilic Sulfate-Reducing Bacterium Desulfovibrio indicus J2T.</title>
        <authorList>
            <person name="Cao J."/>
            <person name="Maignien L."/>
            <person name="Shao Z."/>
            <person name="Alain K."/>
            <person name="Jebbar M."/>
        </authorList>
    </citation>
    <scope>NUCLEOTIDE SEQUENCE</scope>
    <source>
        <strain evidence="1">JCM 32048</strain>
    </source>
</reference>
<dbReference type="RefSeq" id="WP_207768257.1">
    <property type="nucleotide sequence ID" value="NZ_BPQJ01000015.1"/>
</dbReference>
<organism evidence="1 2">
    <name type="scientific">Methylobacterium frigidaeris</name>
    <dbReference type="NCBI Taxonomy" id="2038277"/>
    <lineage>
        <taxon>Bacteria</taxon>
        <taxon>Pseudomonadati</taxon>
        <taxon>Pseudomonadota</taxon>
        <taxon>Alphaproteobacteria</taxon>
        <taxon>Hyphomicrobiales</taxon>
        <taxon>Methylobacteriaceae</taxon>
        <taxon>Methylobacterium</taxon>
    </lineage>
</organism>
<dbReference type="AlphaFoldDB" id="A0AA37HCN2"/>